<reference evidence="4" key="1">
    <citation type="submission" date="2021-01" db="EMBL/GenBank/DDBJ databases">
        <title>Metabolic potential, ecology and presence of endohyphal bacteria is reflected in genomic diversity of Mucoromycotina.</title>
        <authorList>
            <person name="Muszewska A."/>
            <person name="Okrasinska A."/>
            <person name="Steczkiewicz K."/>
            <person name="Drgas O."/>
            <person name="Orlowska M."/>
            <person name="Perlinska-Lenart U."/>
            <person name="Aleksandrzak-Piekarczyk T."/>
            <person name="Szatraj K."/>
            <person name="Zielenkiewicz U."/>
            <person name="Pilsyk S."/>
            <person name="Malc E."/>
            <person name="Mieczkowski P."/>
            <person name="Kruszewska J.S."/>
            <person name="Biernat P."/>
            <person name="Pawlowska J."/>
        </authorList>
    </citation>
    <scope>NUCLEOTIDE SEQUENCE</scope>
    <source>
        <strain evidence="4">WA0000018081</strain>
    </source>
</reference>
<evidence type="ECO:0000259" key="3">
    <source>
        <dbReference type="Pfam" id="PF06428"/>
    </source>
</evidence>
<name>A0A8H7VVJ9_9FUNG</name>
<feature type="coiled-coil region" evidence="2">
    <location>
        <begin position="53"/>
        <end position="122"/>
    </location>
</feature>
<proteinExistence type="predicted"/>
<comment type="caution">
    <text evidence="4">The sequence shown here is derived from an EMBL/GenBank/DDBJ whole genome shotgun (WGS) entry which is preliminary data.</text>
</comment>
<accession>A0A8H7VVJ9</accession>
<evidence type="ECO:0000256" key="2">
    <source>
        <dbReference type="SAM" id="Coils"/>
    </source>
</evidence>
<dbReference type="AlphaFoldDB" id="A0A8H7VVJ9"/>
<dbReference type="Proteomes" id="UP000613177">
    <property type="component" value="Unassembled WGS sequence"/>
</dbReference>
<dbReference type="InterPro" id="IPR040351">
    <property type="entry name" value="RAB3IL/RAB3IP/Sec2"/>
</dbReference>
<dbReference type="Pfam" id="PF06428">
    <property type="entry name" value="Sec2p"/>
    <property type="match status" value="1"/>
</dbReference>
<dbReference type="GO" id="GO:0070319">
    <property type="term" value="C:Golgi to plasma membrane transport vesicle"/>
    <property type="evidence" value="ECO:0007669"/>
    <property type="project" value="TreeGrafter"/>
</dbReference>
<gene>
    <name evidence="4" type="ORF">INT48_006717</name>
</gene>
<feature type="domain" description="GDP/GTP exchange factor Sec2 N-terminal" evidence="3">
    <location>
        <begin position="74"/>
        <end position="203"/>
    </location>
</feature>
<dbReference type="GO" id="GO:0005085">
    <property type="term" value="F:guanyl-nucleotide exchange factor activity"/>
    <property type="evidence" value="ECO:0007669"/>
    <property type="project" value="InterPro"/>
</dbReference>
<dbReference type="InterPro" id="IPR009449">
    <property type="entry name" value="Sec2_N"/>
</dbReference>
<keyword evidence="1 2" id="KW-0175">Coiled coil</keyword>
<protein>
    <recommendedName>
        <fullName evidence="3">GDP/GTP exchange factor Sec2 N-terminal domain-containing protein</fullName>
    </recommendedName>
</protein>
<dbReference type="PANTHER" id="PTHR14430:SF0">
    <property type="entry name" value="SEC2P DOMAIN-CONTAINING PROTEIN"/>
    <property type="match status" value="1"/>
</dbReference>
<evidence type="ECO:0000313" key="5">
    <source>
        <dbReference type="Proteomes" id="UP000613177"/>
    </source>
</evidence>
<dbReference type="EMBL" id="JAEPRE010000045">
    <property type="protein sequence ID" value="KAG2234800.1"/>
    <property type="molecule type" value="Genomic_DNA"/>
</dbReference>
<organism evidence="4 5">
    <name type="scientific">Thamnidium elegans</name>
    <dbReference type="NCBI Taxonomy" id="101142"/>
    <lineage>
        <taxon>Eukaryota</taxon>
        <taxon>Fungi</taxon>
        <taxon>Fungi incertae sedis</taxon>
        <taxon>Mucoromycota</taxon>
        <taxon>Mucoromycotina</taxon>
        <taxon>Mucoromycetes</taxon>
        <taxon>Mucorales</taxon>
        <taxon>Mucorineae</taxon>
        <taxon>Mucoraceae</taxon>
        <taxon>Thamnidium</taxon>
    </lineage>
</organism>
<dbReference type="CDD" id="cd21044">
    <property type="entry name" value="Rab11BD_RAB3IP_like"/>
    <property type="match status" value="1"/>
</dbReference>
<dbReference type="Gene3D" id="6.10.140.910">
    <property type="match status" value="1"/>
</dbReference>
<dbReference type="Pfam" id="PF25555">
    <property type="entry name" value="RAB3A-like_C"/>
    <property type="match status" value="1"/>
</dbReference>
<evidence type="ECO:0000313" key="4">
    <source>
        <dbReference type="EMBL" id="KAG2234800.1"/>
    </source>
</evidence>
<sequence length="469" mass="54041">MTDTQAQQGITHFRINNELDVYSAPNINCSCQYWLVSDQSENCGLCDQVIPIVKQHHENITGLKEQAAESETKLTEKQALYKAYNNDIKSLENEHGRRQELITNMTNQIQSLNEDIEIVQLKHKDEIAHTIEIEHSKKLVEIELHELTQKLFEEVNTMILAEKEEKILIQEQHDKVGQQLKNAETELVNVQLALSQVRTDMTDQDFNSQPQLNNSCSFSSVFSTHENYTLRAQLDMSSLLSDQSQVIEINQEYHQQVHDLDLIAEFKQFTESINSISFSKLLNLPFMKSCLKSDIEPCLRFGLNPKLSSKKILEAIQVKTCLVEPCSRAFLQEKLSQQQQEVVVKVKTRLWDRFSSNGGGNGGNHEFSGCQACGRTIEEDETDCWRFRISYFDEWSIIDRYCYDKIASVMEFFCFLRRLKDGTYKQVDIFILYQACSRLRLQIMGTLSTLLDQFGLDSTKVASSSPELR</sequence>
<dbReference type="GO" id="GO:0006887">
    <property type="term" value="P:exocytosis"/>
    <property type="evidence" value="ECO:0007669"/>
    <property type="project" value="TreeGrafter"/>
</dbReference>
<dbReference type="SUPFAM" id="SSF144284">
    <property type="entry name" value="Sec2 N-terminal region"/>
    <property type="match status" value="1"/>
</dbReference>
<keyword evidence="5" id="KW-1185">Reference proteome</keyword>
<dbReference type="PANTHER" id="PTHR14430">
    <property type="entry name" value="RABIN3-RELATED"/>
    <property type="match status" value="1"/>
</dbReference>
<dbReference type="GO" id="GO:0051286">
    <property type="term" value="C:cell tip"/>
    <property type="evidence" value="ECO:0007669"/>
    <property type="project" value="TreeGrafter"/>
</dbReference>
<evidence type="ECO:0000256" key="1">
    <source>
        <dbReference type="ARBA" id="ARBA00023054"/>
    </source>
</evidence>